<dbReference type="EMBL" id="JAUJEB010000010">
    <property type="protein sequence ID" value="MDN5216770.1"/>
    <property type="molecule type" value="Genomic_DNA"/>
</dbReference>
<proteinExistence type="inferred from homology"/>
<keyword evidence="4" id="KW-0472">Membrane</keyword>
<name>A0ABT8LJ66_9BACT</name>
<evidence type="ECO:0000256" key="4">
    <source>
        <dbReference type="ARBA" id="ARBA00023136"/>
    </source>
</evidence>
<comment type="caution">
    <text evidence="8">The sequence shown here is derived from an EMBL/GenBank/DDBJ whole genome shotgun (WGS) entry which is preliminary data.</text>
</comment>
<dbReference type="SUPFAM" id="SSF48452">
    <property type="entry name" value="TPR-like"/>
    <property type="match status" value="1"/>
</dbReference>
<evidence type="ECO:0000313" key="8">
    <source>
        <dbReference type="EMBL" id="MDN5216770.1"/>
    </source>
</evidence>
<evidence type="ECO:0000256" key="1">
    <source>
        <dbReference type="ARBA" id="ARBA00004442"/>
    </source>
</evidence>
<dbReference type="PROSITE" id="PS51257">
    <property type="entry name" value="PROKAR_LIPOPROTEIN"/>
    <property type="match status" value="1"/>
</dbReference>
<evidence type="ECO:0000256" key="3">
    <source>
        <dbReference type="ARBA" id="ARBA00022729"/>
    </source>
</evidence>
<protein>
    <submittedName>
        <fullName evidence="8">RagB/SusD family nutrient uptake outer membrane protein</fullName>
    </submittedName>
</protein>
<sequence length="447" mass="49758">MKLYKNILVIVLVLSSLTACEIGDQVDPNSPSLTGLLENANSAQLNNLVFGTLSEMRTDLPIYFDNVGILGREHYRFSGSDPRFISDLLGQSGGPLDNNAFYTTRNYYGRYRAIKNANILIEAVNTTNADITDESKNGYLGFARTIIAHELLMNLNVQDENGIRTDVSDPDDLGPFVSKAEAFSFIADLLNEASNNLNASGDAFLFNLSSGFTNFTTPQTFREFNRGLAARVALYRGNYSEALTLLADSFLDLNGDFNNGVFYSFSTSTGDVLNQLFIGLNASGDIRAAREEWVDEAELGDTRLSKASLRDIDNPEIGPATQSGLSSNYDLNVFQSQTDPVTLMRNEELILIYAEANIQENQLTEAVNTLDIIRNAHGLADYAGTVDQASLINEMLKQRRYSLYFEGHRWIDLRRYDRLDELPLDRVGDIVHERFPRPFPEVGRQGG</sequence>
<keyword evidence="5" id="KW-0998">Cell outer membrane</keyword>
<reference evidence="8" key="1">
    <citation type="submission" date="2023-06" db="EMBL/GenBank/DDBJ databases">
        <title>Genomic of Agaribacillus aureum.</title>
        <authorList>
            <person name="Wang G."/>
        </authorList>
    </citation>
    <scope>NUCLEOTIDE SEQUENCE</scope>
    <source>
        <strain evidence="8">BMA12</strain>
    </source>
</reference>
<feature type="chain" id="PRO_5045686995" evidence="6">
    <location>
        <begin position="22"/>
        <end position="447"/>
    </location>
</feature>
<feature type="signal peptide" evidence="6">
    <location>
        <begin position="1"/>
        <end position="21"/>
    </location>
</feature>
<comment type="subcellular location">
    <subcellularLocation>
        <location evidence="1">Cell outer membrane</location>
    </subcellularLocation>
</comment>
<evidence type="ECO:0000256" key="6">
    <source>
        <dbReference type="SAM" id="SignalP"/>
    </source>
</evidence>
<dbReference type="InterPro" id="IPR011990">
    <property type="entry name" value="TPR-like_helical_dom_sf"/>
</dbReference>
<organism evidence="8 9">
    <name type="scientific">Agaribacillus aureus</name>
    <dbReference type="NCBI Taxonomy" id="3051825"/>
    <lineage>
        <taxon>Bacteria</taxon>
        <taxon>Pseudomonadati</taxon>
        <taxon>Bacteroidota</taxon>
        <taxon>Cytophagia</taxon>
        <taxon>Cytophagales</taxon>
        <taxon>Splendidivirgaceae</taxon>
        <taxon>Agaribacillus</taxon>
    </lineage>
</organism>
<dbReference type="CDD" id="cd08977">
    <property type="entry name" value="SusD"/>
    <property type="match status" value="1"/>
</dbReference>
<evidence type="ECO:0000256" key="2">
    <source>
        <dbReference type="ARBA" id="ARBA00006275"/>
    </source>
</evidence>
<dbReference type="Pfam" id="PF07980">
    <property type="entry name" value="SusD_RagB"/>
    <property type="match status" value="1"/>
</dbReference>
<dbReference type="InterPro" id="IPR012944">
    <property type="entry name" value="SusD_RagB_dom"/>
</dbReference>
<accession>A0ABT8LJ66</accession>
<dbReference type="RefSeq" id="WP_346762107.1">
    <property type="nucleotide sequence ID" value="NZ_JAUJEB010000010.1"/>
</dbReference>
<keyword evidence="9" id="KW-1185">Reference proteome</keyword>
<feature type="domain" description="RagB/SusD" evidence="7">
    <location>
        <begin position="334"/>
        <end position="418"/>
    </location>
</feature>
<dbReference type="Proteomes" id="UP001172083">
    <property type="component" value="Unassembled WGS sequence"/>
</dbReference>
<gene>
    <name evidence="8" type="ORF">QQ020_32165</name>
</gene>
<evidence type="ECO:0000259" key="7">
    <source>
        <dbReference type="Pfam" id="PF07980"/>
    </source>
</evidence>
<comment type="similarity">
    <text evidence="2">Belongs to the SusD family.</text>
</comment>
<dbReference type="Gene3D" id="1.25.40.390">
    <property type="match status" value="2"/>
</dbReference>
<evidence type="ECO:0000256" key="5">
    <source>
        <dbReference type="ARBA" id="ARBA00023237"/>
    </source>
</evidence>
<evidence type="ECO:0000313" key="9">
    <source>
        <dbReference type="Proteomes" id="UP001172083"/>
    </source>
</evidence>
<keyword evidence="3 6" id="KW-0732">Signal</keyword>